<name>A0A0E9UH36_ANGAN</name>
<evidence type="ECO:0000313" key="1">
    <source>
        <dbReference type="EMBL" id="JAH64540.1"/>
    </source>
</evidence>
<reference evidence="1" key="2">
    <citation type="journal article" date="2015" name="Fish Shellfish Immunol.">
        <title>Early steps in the European eel (Anguilla anguilla)-Vibrio vulnificus interaction in the gills: Role of the RtxA13 toxin.</title>
        <authorList>
            <person name="Callol A."/>
            <person name="Pajuelo D."/>
            <person name="Ebbesson L."/>
            <person name="Teles M."/>
            <person name="MacKenzie S."/>
            <person name="Amaro C."/>
        </authorList>
    </citation>
    <scope>NUCLEOTIDE SEQUENCE</scope>
</reference>
<proteinExistence type="predicted"/>
<protein>
    <submittedName>
        <fullName evidence="1">Uncharacterized protein</fullName>
    </submittedName>
</protein>
<dbReference type="EMBL" id="GBXM01044037">
    <property type="protein sequence ID" value="JAH64540.1"/>
    <property type="molecule type" value="Transcribed_RNA"/>
</dbReference>
<organism evidence="1">
    <name type="scientific">Anguilla anguilla</name>
    <name type="common">European freshwater eel</name>
    <name type="synonym">Muraena anguilla</name>
    <dbReference type="NCBI Taxonomy" id="7936"/>
    <lineage>
        <taxon>Eukaryota</taxon>
        <taxon>Metazoa</taxon>
        <taxon>Chordata</taxon>
        <taxon>Craniata</taxon>
        <taxon>Vertebrata</taxon>
        <taxon>Euteleostomi</taxon>
        <taxon>Actinopterygii</taxon>
        <taxon>Neopterygii</taxon>
        <taxon>Teleostei</taxon>
        <taxon>Anguilliformes</taxon>
        <taxon>Anguillidae</taxon>
        <taxon>Anguilla</taxon>
    </lineage>
</organism>
<reference evidence="1" key="1">
    <citation type="submission" date="2014-11" db="EMBL/GenBank/DDBJ databases">
        <authorList>
            <person name="Amaro Gonzalez C."/>
        </authorList>
    </citation>
    <scope>NUCLEOTIDE SEQUENCE</scope>
</reference>
<accession>A0A0E9UH36</accession>
<sequence length="15" mass="1709">MNAVSLFKDLEKSIN</sequence>